<evidence type="ECO:0000313" key="3">
    <source>
        <dbReference type="Proteomes" id="UP000232688"/>
    </source>
</evidence>
<evidence type="ECO:0000313" key="1">
    <source>
        <dbReference type="EMBL" id="PKC00022.1"/>
    </source>
</evidence>
<dbReference type="AlphaFoldDB" id="A0A2I1EJ25"/>
<evidence type="ECO:0000313" key="4">
    <source>
        <dbReference type="Proteomes" id="UP000232722"/>
    </source>
</evidence>
<name>A0A2I1EJ25_9GLOM</name>
<reference evidence="1 4" key="1">
    <citation type="submission" date="2016-04" db="EMBL/GenBank/DDBJ databases">
        <title>Genome analyses suggest a sexual origin of heterokaryosis in a supposedly ancient asexual fungus.</title>
        <authorList>
            <person name="Ropars J."/>
            <person name="Sedzielewska K."/>
            <person name="Noel J."/>
            <person name="Charron P."/>
            <person name="Farinelli L."/>
            <person name="Marton T."/>
            <person name="Kruger M."/>
            <person name="Pelin A."/>
            <person name="Brachmann A."/>
            <person name="Corradi N."/>
        </authorList>
    </citation>
    <scope>NUCLEOTIDE SEQUENCE [LARGE SCALE GENOMIC DNA]</scope>
    <source>
        <strain evidence="1 4">A5</strain>
    </source>
</reference>
<dbReference type="Proteomes" id="UP000232722">
    <property type="component" value="Unassembled WGS sequence"/>
</dbReference>
<dbReference type="VEuPathDB" id="FungiDB:FUN_021888"/>
<gene>
    <name evidence="2" type="ORF">RhiirA1_538395</name>
    <name evidence="1" type="ORF">RhiirA5_505406</name>
</gene>
<dbReference type="VEuPathDB" id="FungiDB:RhiirA1_538395"/>
<dbReference type="Proteomes" id="UP000232688">
    <property type="component" value="Unassembled WGS sequence"/>
</dbReference>
<comment type="caution">
    <text evidence="1">The sequence shown here is derived from an EMBL/GenBank/DDBJ whole genome shotgun (WGS) entry which is preliminary data.</text>
</comment>
<sequence length="136" mass="16069">MTLKIKIERRVQGLKTYWEKLIREYSSVTENQQKNAQWITILHHLHTKKEFVQNEDDEAVARLENENISLNNRIPTLERIILGRRDEFSMNNKVEKTILGKSDEFSMSNKGVSHNWYGKDIGIRPCPNELLKLYNV</sequence>
<dbReference type="EMBL" id="LLXJ01001997">
    <property type="protein sequence ID" value="PKC00022.1"/>
    <property type="molecule type" value="Genomic_DNA"/>
</dbReference>
<reference evidence="2 3" key="4">
    <citation type="submission" date="2017-10" db="EMBL/GenBank/DDBJ databases">
        <title>Genome analyses suggest a sexual origin of heterokaryosis in a supposedly ancient asexual fungus.</title>
        <authorList>
            <person name="Corradi N."/>
            <person name="Sedzielewska K."/>
            <person name="Noel J."/>
            <person name="Charron P."/>
            <person name="Farinelli L."/>
            <person name="Marton T."/>
            <person name="Kruger M."/>
            <person name="Pelin A."/>
            <person name="Brachmann A."/>
            <person name="Corradi N."/>
        </authorList>
    </citation>
    <scope>NUCLEOTIDE SEQUENCE [LARGE SCALE GENOMIC DNA]</scope>
    <source>
        <strain evidence="2 3">A1</strain>
    </source>
</reference>
<organism evidence="1 4">
    <name type="scientific">Rhizophagus irregularis</name>
    <dbReference type="NCBI Taxonomy" id="588596"/>
    <lineage>
        <taxon>Eukaryota</taxon>
        <taxon>Fungi</taxon>
        <taxon>Fungi incertae sedis</taxon>
        <taxon>Mucoromycota</taxon>
        <taxon>Glomeromycotina</taxon>
        <taxon>Glomeromycetes</taxon>
        <taxon>Glomerales</taxon>
        <taxon>Glomeraceae</taxon>
        <taxon>Rhizophagus</taxon>
    </lineage>
</organism>
<reference evidence="2 3" key="3">
    <citation type="submission" date="2017-10" db="EMBL/GenBank/DDBJ databases">
        <title>Extensive intraspecific genome diversity in a model arbuscular mycorrhizal fungus.</title>
        <authorList>
            <person name="Chen E.C.H."/>
            <person name="Morin E."/>
            <person name="Baudet D."/>
            <person name="Noel J."/>
            <person name="Ndikumana S."/>
            <person name="Charron P."/>
            <person name="St-Onge C."/>
            <person name="Giorgi J."/>
            <person name="Grigoriev I.V."/>
            <person name="Roux C."/>
            <person name="Martin F.M."/>
            <person name="Corradi N."/>
        </authorList>
    </citation>
    <scope>NUCLEOTIDE SEQUENCE [LARGE SCALE GENOMIC DNA]</scope>
    <source>
        <strain evidence="2 3">A1</strain>
    </source>
</reference>
<proteinExistence type="predicted"/>
<dbReference type="VEuPathDB" id="FungiDB:RhiirFUN_003822"/>
<accession>A0A2I1EJ25</accession>
<reference evidence="1 4" key="2">
    <citation type="submission" date="2017-09" db="EMBL/GenBank/DDBJ databases">
        <title>Extensive intraspecific genome diversity in a model arbuscular mycorrhizal fungus.</title>
        <authorList>
            <person name="Chen E.C."/>
            <person name="Morin E."/>
            <person name="Beaudet D."/>
            <person name="Noel J."/>
            <person name="Ndikumana S."/>
            <person name="Charron P."/>
            <person name="St-Onge C."/>
            <person name="Giorgi J."/>
            <person name="Grigoriev I.V."/>
            <person name="Roux C."/>
            <person name="Martin F.M."/>
            <person name="Corradi N."/>
        </authorList>
    </citation>
    <scope>NUCLEOTIDE SEQUENCE [LARGE SCALE GENOMIC DNA]</scope>
    <source>
        <strain evidence="1 4">A5</strain>
    </source>
</reference>
<protein>
    <submittedName>
        <fullName evidence="1">Uncharacterized protein</fullName>
    </submittedName>
</protein>
<dbReference type="OrthoDB" id="2380226at2759"/>
<evidence type="ECO:0000313" key="2">
    <source>
        <dbReference type="EMBL" id="PKC62570.1"/>
    </source>
</evidence>
<dbReference type="EMBL" id="LLXH01000840">
    <property type="protein sequence ID" value="PKC62570.1"/>
    <property type="molecule type" value="Genomic_DNA"/>
</dbReference>